<gene>
    <name evidence="3" type="ORF">SAMN05192553_11426</name>
</gene>
<dbReference type="PROSITE" id="PS50835">
    <property type="entry name" value="IG_LIKE"/>
    <property type="match status" value="1"/>
</dbReference>
<evidence type="ECO:0000259" key="2">
    <source>
        <dbReference type="PROSITE" id="PS50835"/>
    </source>
</evidence>
<evidence type="ECO:0000313" key="3">
    <source>
        <dbReference type="EMBL" id="SEJ79883.1"/>
    </source>
</evidence>
<dbReference type="STRING" id="1416801.SAMN05192553_11426"/>
<keyword evidence="1" id="KW-0732">Signal</keyword>
<keyword evidence="4" id="KW-1185">Reference proteome</keyword>
<feature type="signal peptide" evidence="1">
    <location>
        <begin position="1"/>
        <end position="23"/>
    </location>
</feature>
<dbReference type="InterPro" id="IPR007110">
    <property type="entry name" value="Ig-like_dom"/>
</dbReference>
<feature type="domain" description="Ig-like" evidence="2">
    <location>
        <begin position="529"/>
        <end position="625"/>
    </location>
</feature>
<protein>
    <recommendedName>
        <fullName evidence="2">Ig-like domain-containing protein</fullName>
    </recommendedName>
</protein>
<dbReference type="Proteomes" id="UP000199403">
    <property type="component" value="Unassembled WGS sequence"/>
</dbReference>
<dbReference type="EMBL" id="FNZH01000014">
    <property type="protein sequence ID" value="SEJ79883.1"/>
    <property type="molecule type" value="Genomic_DNA"/>
</dbReference>
<reference evidence="4" key="1">
    <citation type="submission" date="2016-10" db="EMBL/GenBank/DDBJ databases">
        <authorList>
            <person name="Varghese N."/>
            <person name="Submissions S."/>
        </authorList>
    </citation>
    <scope>NUCLEOTIDE SEQUENCE [LARGE SCALE GENOMIC DNA]</scope>
    <source>
        <strain evidence="4">IBRC-M 10761</strain>
    </source>
</reference>
<name>A0A1H7BQB2_9BACT</name>
<sequence length="889" mass="96482">MQVSARQVVSVLPFLLVLLTAFSADSHRVEDFFNEPQLQGPEGVCLNGGFAYADFSAGGDPGTDRYIWSITDASGFEIFYESGGAAAQDISFPFTATGVFTISLRVIRGADQNYYQASQSVTVERGPSFVLPTDVVFCGSDPVTLQALDPVDAGSGRYTIEWLNPANTVLGTGNTYIATEPGRYYAKVSSIACEAVATTFVGPSISVSVQASSTVACLGSTVTYRPDAPYLASWFYQKDGATERTFIENAFELALDTDALEGLGGYTVFFTVEDPDRPGCDVEQSFDLEVRDAPEFTLTKRSDAESCASATGVFEIQAITLLNSVRISGKQEITINQIAQGEIRTITGLEPGVYTVTGRVGDCEISRSVSIENENPDEGIDFEVRSTPSVCTASGVQRGVLTLDFKGLSVSGSYRIAGANGQLFQGNFQNQAQVEVDVPTGTYTVSVSDESDCSSTQSQTYQMTGAQQVNFSVPASLTVCQEYRLVPESGLSLQFRMVAPDGTEVAPAGGGFLLDQTGTYRLTGSPADPGVVLCPRTRSIEVLVNEPVEYDYTQRTINCFGNQIFGVELFGENPNQYIIRWMREDRTILGREVEFFPPSTGNFLLEVQPRGSSACPVTPVQFEVTIPENDAQASVTGTPICGAGSIAIVQAEVSGSAVAKVEWYKIEESGDNTWLFDFDDQLEIEVEEPGTYEVVLRNEINCRLFGAVYEVVENVPAAIDLVDSYSICSAENRRPTLNPGTFDTYRWYLEDSLLSESNSYVPQAPGAYTLEVVDEAGCPQEHVFRVEEDCVILIRYPSGLVPGDSEKQFKVFAAPEIDYVEVFIYTRTGELIFYCEENSGGQASPGCTWDGLVNGREAMDGTYSVIVNYKSSELGLDKSEKRSLTVIGN</sequence>
<evidence type="ECO:0000313" key="4">
    <source>
        <dbReference type="Proteomes" id="UP000199403"/>
    </source>
</evidence>
<proteinExistence type="predicted"/>
<feature type="chain" id="PRO_5011547929" description="Ig-like domain-containing protein" evidence="1">
    <location>
        <begin position="24"/>
        <end position="889"/>
    </location>
</feature>
<organism evidence="3 4">
    <name type="scientific">Cyclobacterium xiamenense</name>
    <dbReference type="NCBI Taxonomy" id="1297121"/>
    <lineage>
        <taxon>Bacteria</taxon>
        <taxon>Pseudomonadati</taxon>
        <taxon>Bacteroidota</taxon>
        <taxon>Cytophagia</taxon>
        <taxon>Cytophagales</taxon>
        <taxon>Cyclobacteriaceae</taxon>
        <taxon>Cyclobacterium</taxon>
    </lineage>
</organism>
<evidence type="ECO:0000256" key="1">
    <source>
        <dbReference type="SAM" id="SignalP"/>
    </source>
</evidence>
<dbReference type="AlphaFoldDB" id="A0A1H7BQB2"/>
<accession>A0A1H7BQB2</accession>